<name>A0AAP9KRT5_9GAMM</name>
<geneLocation type="plasmid" evidence="7">
    <name>pMSR2A</name>
</geneLocation>
<evidence type="ECO:0000313" key="8">
    <source>
        <dbReference type="Proteomes" id="UP000424872"/>
    </source>
</evidence>
<accession>A0AAP9KRT5</accession>
<dbReference type="Proteomes" id="UP000424872">
    <property type="component" value="Plasmid pMSR2A"/>
</dbReference>
<evidence type="ECO:0000256" key="4">
    <source>
        <dbReference type="ARBA" id="ARBA00023163"/>
    </source>
</evidence>
<dbReference type="InterPro" id="IPR038722">
    <property type="entry name" value="Ner_HTH_dom"/>
</dbReference>
<reference evidence="8" key="1">
    <citation type="submission" date="2017-11" db="EMBL/GenBank/DDBJ databases">
        <title>Genome sequence of Pantoea sp. MSR2.</title>
        <authorList>
            <person name="Nascimento F.X."/>
        </authorList>
    </citation>
    <scope>NUCLEOTIDE SEQUENCE [LARGE SCALE GENOMIC DNA]</scope>
    <source>
        <strain evidence="8">MSR2</strain>
        <plasmid evidence="8">pmsr2a</plasmid>
    </source>
</reference>
<evidence type="ECO:0000313" key="7">
    <source>
        <dbReference type="EMBL" id="QGR09385.1"/>
    </source>
</evidence>
<dbReference type="KEGG" id="ppho:CTZ24_20900"/>
<keyword evidence="3" id="KW-0238">DNA-binding</keyword>
<dbReference type="SUPFAM" id="SSF47413">
    <property type="entry name" value="lambda repressor-like DNA-binding domains"/>
    <property type="match status" value="1"/>
</dbReference>
<dbReference type="EMBL" id="JAUOOM010000030">
    <property type="protein sequence ID" value="MDO6409420.1"/>
    <property type="molecule type" value="Genomic_DNA"/>
</dbReference>
<gene>
    <name evidence="7" type="ORF">CTZ24_20900</name>
    <name evidence="6" type="ORF">Q3404_22875</name>
</gene>
<keyword evidence="4" id="KW-0804">Transcription</keyword>
<evidence type="ECO:0000256" key="2">
    <source>
        <dbReference type="ARBA" id="ARBA00023015"/>
    </source>
</evidence>
<dbReference type="GO" id="GO:0003677">
    <property type="term" value="F:DNA binding"/>
    <property type="evidence" value="ECO:0007669"/>
    <property type="project" value="UniProtKB-KW"/>
</dbReference>
<evidence type="ECO:0000313" key="6">
    <source>
        <dbReference type="EMBL" id="MDO6409420.1"/>
    </source>
</evidence>
<evidence type="ECO:0000313" key="9">
    <source>
        <dbReference type="Proteomes" id="UP001171299"/>
    </source>
</evidence>
<reference evidence="6" key="3">
    <citation type="submission" date="2023-07" db="EMBL/GenBank/DDBJ databases">
        <title>The extreme plant-growth-promoting properties of Pantoea phytobeneficialis PF55 revealed by functional and genomic analysis.</title>
        <authorList>
            <person name="Nascimento F.X."/>
            <person name="Marcio R.J."/>
        </authorList>
    </citation>
    <scope>NUCLEOTIDE SEQUENCE</scope>
    <source>
        <strain evidence="6">PF55</strain>
    </source>
</reference>
<dbReference type="Pfam" id="PF13693">
    <property type="entry name" value="HTH_35"/>
    <property type="match status" value="1"/>
</dbReference>
<dbReference type="InterPro" id="IPR010982">
    <property type="entry name" value="Lambda_DNA-bd_dom_sf"/>
</dbReference>
<comment type="similarity">
    <text evidence="1">Belongs to the ner transcriptional regulatory family.</text>
</comment>
<reference evidence="7" key="2">
    <citation type="journal article" date="2020" name="Environ. Microbiol.">
        <title>The extreme plant-growth-promoting properties of Pantoea phytobeneficialis MSR2 revealed by functional and genomic analysis.</title>
        <authorList>
            <person name="Nascimento F.X."/>
            <person name="Hernandez A.G."/>
            <person name="Glick B.R."/>
            <person name="Rossi M.J."/>
        </authorList>
    </citation>
    <scope>NUCLEOTIDE SEQUENCE</scope>
    <source>
        <strain evidence="7">MSR2</strain>
    </source>
</reference>
<dbReference type="EMBL" id="CP024637">
    <property type="protein sequence ID" value="QGR09385.1"/>
    <property type="molecule type" value="Genomic_DNA"/>
</dbReference>
<protein>
    <submittedName>
        <fullName evidence="6">Helix-turn-helix transcriptional regulator</fullName>
    </submittedName>
</protein>
<proteinExistence type="inferred from homology"/>
<keyword evidence="9" id="KW-1185">Reference proteome</keyword>
<keyword evidence="2" id="KW-0805">Transcription regulation</keyword>
<feature type="domain" description="Ner winged helix-turn-helix DNA-binding" evidence="5">
    <location>
        <begin position="4"/>
        <end position="72"/>
    </location>
</feature>
<evidence type="ECO:0000256" key="3">
    <source>
        <dbReference type="ARBA" id="ARBA00023125"/>
    </source>
</evidence>
<dbReference type="AlphaFoldDB" id="A0AAP9KRT5"/>
<evidence type="ECO:0000256" key="1">
    <source>
        <dbReference type="ARBA" id="ARBA00006157"/>
    </source>
</evidence>
<sequence>MEKDWHKEDILAAVRKKKKSLAALSRESGLASGTLNYALNRPWARGEHIIAQAIGVAPEDIWPSRYLQTEKNKKHQMRRPVNDNGQTAGYLIKNIVNQ</sequence>
<evidence type="ECO:0000259" key="5">
    <source>
        <dbReference type="Pfam" id="PF13693"/>
    </source>
</evidence>
<organism evidence="7 8">
    <name type="scientific">Pantoea phytobeneficialis</name>
    <dbReference type="NCBI Taxonomy" id="2052056"/>
    <lineage>
        <taxon>Bacteria</taxon>
        <taxon>Pseudomonadati</taxon>
        <taxon>Pseudomonadota</taxon>
        <taxon>Gammaproteobacteria</taxon>
        <taxon>Enterobacterales</taxon>
        <taxon>Erwiniaceae</taxon>
        <taxon>Pantoea</taxon>
    </lineage>
</organism>
<keyword evidence="7" id="KW-0614">Plasmid</keyword>
<dbReference type="Proteomes" id="UP001171299">
    <property type="component" value="Unassembled WGS sequence"/>
</dbReference>
<dbReference type="Gene3D" id="1.10.260.40">
    <property type="entry name" value="lambda repressor-like DNA-binding domains"/>
    <property type="match status" value="1"/>
</dbReference>
<geneLocation type="plasmid" evidence="8">
    <name>pmsr2a</name>
</geneLocation>